<name>A0ABU3WW41_9NOCA</name>
<dbReference type="Proteomes" id="UP001275440">
    <property type="component" value="Unassembled WGS sequence"/>
</dbReference>
<evidence type="ECO:0000256" key="3">
    <source>
        <dbReference type="ARBA" id="ARBA00022989"/>
    </source>
</evidence>
<feature type="transmembrane region" description="Helical" evidence="5">
    <location>
        <begin position="82"/>
        <end position="107"/>
    </location>
</feature>
<evidence type="ECO:0000256" key="4">
    <source>
        <dbReference type="ARBA" id="ARBA00023136"/>
    </source>
</evidence>
<gene>
    <name evidence="6" type="ORF">F8M49_27480</name>
</gene>
<dbReference type="InterPro" id="IPR007593">
    <property type="entry name" value="CD225/Dispanin_fam"/>
</dbReference>
<accession>A0ABU3WW41</accession>
<keyword evidence="4 5" id="KW-0472">Membrane</keyword>
<keyword evidence="7" id="KW-1185">Reference proteome</keyword>
<evidence type="ECO:0000256" key="2">
    <source>
        <dbReference type="ARBA" id="ARBA00022692"/>
    </source>
</evidence>
<keyword evidence="3 5" id="KW-1133">Transmembrane helix</keyword>
<sequence>MTHQVQNIRPGGFQYNAPVEQVRPALPPQNTGWAVAALIFFWPLAFSAFSHSAKVYPLWAMGDSAGAQAASDSAKRLGRIALLVWAVLVVLIVVLYVAIFAAAMSAVNDLPTYSDYSYR</sequence>
<evidence type="ECO:0000313" key="6">
    <source>
        <dbReference type="EMBL" id="MDV2478212.1"/>
    </source>
</evidence>
<reference evidence="6 7" key="1">
    <citation type="submission" date="2019-10" db="EMBL/GenBank/DDBJ databases">
        <title>Draft Genome Assembly of Rhodococcus zopfii DSM44189.</title>
        <authorList>
            <person name="Sutton J.M."/>
            <person name="Akob D.M."/>
            <person name="Bushman T.J."/>
        </authorList>
    </citation>
    <scope>NUCLEOTIDE SEQUENCE [LARGE SCALE GENOMIC DNA]</scope>
    <source>
        <strain evidence="6 7">DSM 44189</strain>
    </source>
</reference>
<comment type="caution">
    <text evidence="6">The sequence shown here is derived from an EMBL/GenBank/DDBJ whole genome shotgun (WGS) entry which is preliminary data.</text>
</comment>
<evidence type="ECO:0000256" key="5">
    <source>
        <dbReference type="SAM" id="Phobius"/>
    </source>
</evidence>
<organism evidence="6 7">
    <name type="scientific">Rhodococcus zopfii</name>
    <dbReference type="NCBI Taxonomy" id="43772"/>
    <lineage>
        <taxon>Bacteria</taxon>
        <taxon>Bacillati</taxon>
        <taxon>Actinomycetota</taxon>
        <taxon>Actinomycetes</taxon>
        <taxon>Mycobacteriales</taxon>
        <taxon>Nocardiaceae</taxon>
        <taxon>Rhodococcus</taxon>
    </lineage>
</organism>
<feature type="transmembrane region" description="Helical" evidence="5">
    <location>
        <begin position="31"/>
        <end position="49"/>
    </location>
</feature>
<evidence type="ECO:0000313" key="7">
    <source>
        <dbReference type="Proteomes" id="UP001275440"/>
    </source>
</evidence>
<protein>
    <submittedName>
        <fullName evidence="6">CD225/dispanin family protein</fullName>
    </submittedName>
</protein>
<dbReference type="Pfam" id="PF04505">
    <property type="entry name" value="CD225"/>
    <property type="match status" value="1"/>
</dbReference>
<dbReference type="RefSeq" id="WP_083583831.1">
    <property type="nucleotide sequence ID" value="NZ_JAHWLX010000007.1"/>
</dbReference>
<evidence type="ECO:0000256" key="1">
    <source>
        <dbReference type="ARBA" id="ARBA00004370"/>
    </source>
</evidence>
<keyword evidence="2 5" id="KW-0812">Transmembrane</keyword>
<proteinExistence type="predicted"/>
<comment type="subcellular location">
    <subcellularLocation>
        <location evidence="1">Membrane</location>
    </subcellularLocation>
</comment>
<dbReference type="EMBL" id="WBMO01000005">
    <property type="protein sequence ID" value="MDV2478212.1"/>
    <property type="molecule type" value="Genomic_DNA"/>
</dbReference>